<dbReference type="PROSITE" id="PS51898">
    <property type="entry name" value="TYR_RECOMBINASE"/>
    <property type="match status" value="1"/>
</dbReference>
<evidence type="ECO:0000256" key="3">
    <source>
        <dbReference type="ARBA" id="ARBA00023125"/>
    </source>
</evidence>
<evidence type="ECO:0000259" key="6">
    <source>
        <dbReference type="PROSITE" id="PS51900"/>
    </source>
</evidence>
<evidence type="ECO:0000256" key="2">
    <source>
        <dbReference type="ARBA" id="ARBA00022908"/>
    </source>
</evidence>
<dbReference type="InterPro" id="IPR044068">
    <property type="entry name" value="CB"/>
</dbReference>
<dbReference type="PANTHER" id="PTHR30349:SF64">
    <property type="entry name" value="PROPHAGE INTEGRASE INTD-RELATED"/>
    <property type="match status" value="1"/>
</dbReference>
<keyword evidence="3" id="KW-0238">DNA-binding</keyword>
<dbReference type="Pfam" id="PF00589">
    <property type="entry name" value="Phage_integrase"/>
    <property type="match status" value="1"/>
</dbReference>
<gene>
    <name evidence="7" type="ORF">UFOPK4382_00679</name>
</gene>
<dbReference type="CDD" id="cd01189">
    <property type="entry name" value="INT_ICEBs1_C_like"/>
    <property type="match status" value="1"/>
</dbReference>
<dbReference type="GO" id="GO:0015074">
    <property type="term" value="P:DNA integration"/>
    <property type="evidence" value="ECO:0007669"/>
    <property type="project" value="UniProtKB-KW"/>
</dbReference>
<evidence type="ECO:0000313" key="7">
    <source>
        <dbReference type="EMBL" id="CAB5074790.1"/>
    </source>
</evidence>
<name>A0A6J7V8N9_9ZZZZ</name>
<evidence type="ECO:0000256" key="4">
    <source>
        <dbReference type="ARBA" id="ARBA00023172"/>
    </source>
</evidence>
<reference evidence="7" key="1">
    <citation type="submission" date="2020-05" db="EMBL/GenBank/DDBJ databases">
        <authorList>
            <person name="Chiriac C."/>
            <person name="Salcher M."/>
            <person name="Ghai R."/>
            <person name="Kavagutti S V."/>
        </authorList>
    </citation>
    <scope>NUCLEOTIDE SEQUENCE</scope>
</reference>
<dbReference type="SUPFAM" id="SSF56349">
    <property type="entry name" value="DNA breaking-rejoining enzymes"/>
    <property type="match status" value="1"/>
</dbReference>
<dbReference type="InterPro" id="IPR013762">
    <property type="entry name" value="Integrase-like_cat_sf"/>
</dbReference>
<dbReference type="InterPro" id="IPR011010">
    <property type="entry name" value="DNA_brk_join_enz"/>
</dbReference>
<feature type="domain" description="Core-binding (CB)" evidence="6">
    <location>
        <begin position="63"/>
        <end position="144"/>
    </location>
</feature>
<accession>A0A6J7V8N9</accession>
<dbReference type="Gene3D" id="1.10.443.10">
    <property type="entry name" value="Intergrase catalytic core"/>
    <property type="match status" value="1"/>
</dbReference>
<dbReference type="GO" id="GO:0006310">
    <property type="term" value="P:DNA recombination"/>
    <property type="evidence" value="ECO:0007669"/>
    <property type="project" value="UniProtKB-KW"/>
</dbReference>
<dbReference type="InterPro" id="IPR050090">
    <property type="entry name" value="Tyrosine_recombinase_XerCD"/>
</dbReference>
<dbReference type="InterPro" id="IPR010998">
    <property type="entry name" value="Integrase_recombinase_N"/>
</dbReference>
<dbReference type="PROSITE" id="PS51900">
    <property type="entry name" value="CB"/>
    <property type="match status" value="1"/>
</dbReference>
<sequence length="378" mass="42044">MPRKVNRNPGITKRGDKWQARAFHDGKEFSRTFATQDEAVRWKREQERAMERGEWIDPNLSSITFAEWSKHWLAAKTDISASTKRGYVTRLNTHLIPAFGKSKLTAITNNQIGQWVAKAIENGSGAVVVKRSHSVLRQILNAAVLDGRLNRNPAIGVPLPRTKSKEKKALSFEQLRALAAQVTDYELLILFAGTTGIRWGEISALQCRDVSILNRSVNVEKAISTGARGEKIVSPTKTHQVRTVPFPKDLIPGISLLIESKPAESPLFQMQGGGVLDYNNFMNRIFRPAVERSGLKDVGFHTLRHTTASLLISNGTPITAVAGILGHASTQMTLDVYGHWYEEDINKYVDRLGDSLFSTGTDKERTNIFPVTLKESVS</sequence>
<dbReference type="Gene3D" id="1.10.150.130">
    <property type="match status" value="1"/>
</dbReference>
<dbReference type="EMBL" id="CAFBRA010000036">
    <property type="protein sequence ID" value="CAB5074790.1"/>
    <property type="molecule type" value="Genomic_DNA"/>
</dbReference>
<evidence type="ECO:0000256" key="1">
    <source>
        <dbReference type="ARBA" id="ARBA00008857"/>
    </source>
</evidence>
<dbReference type="InterPro" id="IPR004107">
    <property type="entry name" value="Integrase_SAM-like_N"/>
</dbReference>
<dbReference type="Pfam" id="PF14659">
    <property type="entry name" value="Phage_int_SAM_3"/>
    <property type="match status" value="1"/>
</dbReference>
<proteinExistence type="inferred from homology"/>
<dbReference type="GO" id="GO:0003677">
    <property type="term" value="F:DNA binding"/>
    <property type="evidence" value="ECO:0007669"/>
    <property type="project" value="UniProtKB-KW"/>
</dbReference>
<dbReference type="AlphaFoldDB" id="A0A6J7V8N9"/>
<keyword evidence="4" id="KW-0233">DNA recombination</keyword>
<organism evidence="7">
    <name type="scientific">freshwater metagenome</name>
    <dbReference type="NCBI Taxonomy" id="449393"/>
    <lineage>
        <taxon>unclassified sequences</taxon>
        <taxon>metagenomes</taxon>
        <taxon>ecological metagenomes</taxon>
    </lineage>
</organism>
<protein>
    <submittedName>
        <fullName evidence="7">Unannotated protein</fullName>
    </submittedName>
</protein>
<feature type="domain" description="Tyr recombinase" evidence="5">
    <location>
        <begin position="165"/>
        <end position="350"/>
    </location>
</feature>
<keyword evidence="2" id="KW-0229">DNA integration</keyword>
<evidence type="ECO:0000259" key="5">
    <source>
        <dbReference type="PROSITE" id="PS51898"/>
    </source>
</evidence>
<dbReference type="PANTHER" id="PTHR30349">
    <property type="entry name" value="PHAGE INTEGRASE-RELATED"/>
    <property type="match status" value="1"/>
</dbReference>
<dbReference type="InterPro" id="IPR002104">
    <property type="entry name" value="Integrase_catalytic"/>
</dbReference>
<comment type="similarity">
    <text evidence="1">Belongs to the 'phage' integrase family.</text>
</comment>